<dbReference type="AlphaFoldDB" id="X6NK48"/>
<feature type="chain" id="PRO_5004976653" evidence="1">
    <location>
        <begin position="18"/>
        <end position="176"/>
    </location>
</feature>
<comment type="caution">
    <text evidence="2">The sequence shown here is derived from an EMBL/GenBank/DDBJ whole genome shotgun (WGS) entry which is preliminary data.</text>
</comment>
<dbReference type="Proteomes" id="UP000023152">
    <property type="component" value="Unassembled WGS sequence"/>
</dbReference>
<evidence type="ECO:0000313" key="2">
    <source>
        <dbReference type="EMBL" id="ETO26690.1"/>
    </source>
</evidence>
<organism evidence="2 3">
    <name type="scientific">Reticulomyxa filosa</name>
    <dbReference type="NCBI Taxonomy" id="46433"/>
    <lineage>
        <taxon>Eukaryota</taxon>
        <taxon>Sar</taxon>
        <taxon>Rhizaria</taxon>
        <taxon>Retaria</taxon>
        <taxon>Foraminifera</taxon>
        <taxon>Monothalamids</taxon>
        <taxon>Reticulomyxidae</taxon>
        <taxon>Reticulomyxa</taxon>
    </lineage>
</organism>
<evidence type="ECO:0000313" key="3">
    <source>
        <dbReference type="Proteomes" id="UP000023152"/>
    </source>
</evidence>
<name>X6NK48_RETFI</name>
<protein>
    <submittedName>
        <fullName evidence="2">Uncharacterized protein</fullName>
    </submittedName>
</protein>
<evidence type="ECO:0000256" key="1">
    <source>
        <dbReference type="SAM" id="SignalP"/>
    </source>
</evidence>
<sequence length="176" mass="19167">MLKVWSLLVALVVCGNARLSHFALIYNGQCVQNSQTQSQCQGKANSQTIAAYIDPNEGVQFQDTQQEEGPYSSLTVTILGQQSGYVAHGDIQFGYDPNQQVQSTLTFVYDQNDVTEISDPNSNRFISAGFFNITGGTGAYAKAVGLISLNTNGQYNSQNQQSDWYAFLEASIGTPQ</sequence>
<feature type="signal peptide" evidence="1">
    <location>
        <begin position="1"/>
        <end position="17"/>
    </location>
</feature>
<reference evidence="2 3" key="1">
    <citation type="journal article" date="2013" name="Curr. Biol.">
        <title>The Genome of the Foraminiferan Reticulomyxa filosa.</title>
        <authorList>
            <person name="Glockner G."/>
            <person name="Hulsmann N."/>
            <person name="Schleicher M."/>
            <person name="Noegel A.A."/>
            <person name="Eichinger L."/>
            <person name="Gallinger C."/>
            <person name="Pawlowski J."/>
            <person name="Sierra R."/>
            <person name="Euteneuer U."/>
            <person name="Pillet L."/>
            <person name="Moustafa A."/>
            <person name="Platzer M."/>
            <person name="Groth M."/>
            <person name="Szafranski K."/>
            <person name="Schliwa M."/>
        </authorList>
    </citation>
    <scope>NUCLEOTIDE SEQUENCE [LARGE SCALE GENOMIC DNA]</scope>
</reference>
<dbReference type="EMBL" id="ASPP01007701">
    <property type="protein sequence ID" value="ETO26690.1"/>
    <property type="molecule type" value="Genomic_DNA"/>
</dbReference>
<keyword evidence="3" id="KW-1185">Reference proteome</keyword>
<gene>
    <name evidence="2" type="ORF">RFI_10441</name>
</gene>
<proteinExistence type="predicted"/>
<keyword evidence="1" id="KW-0732">Signal</keyword>
<accession>X6NK48</accession>